<evidence type="ECO:0000256" key="2">
    <source>
        <dbReference type="ARBA" id="ARBA00022475"/>
    </source>
</evidence>
<keyword evidence="3 7" id="KW-0997">Cell inner membrane</keyword>
<dbReference type="Proteomes" id="UP000031977">
    <property type="component" value="Unassembled WGS sequence"/>
</dbReference>
<feature type="transmembrane region" description="Helical" evidence="7">
    <location>
        <begin position="357"/>
        <end position="384"/>
    </location>
</feature>
<feature type="transmembrane region" description="Helical" evidence="7">
    <location>
        <begin position="112"/>
        <end position="130"/>
    </location>
</feature>
<evidence type="ECO:0000256" key="6">
    <source>
        <dbReference type="ARBA" id="ARBA00023136"/>
    </source>
</evidence>
<evidence type="ECO:0000256" key="4">
    <source>
        <dbReference type="ARBA" id="ARBA00022692"/>
    </source>
</evidence>
<comment type="caution">
    <text evidence="9">The sequence shown here is derived from an EMBL/GenBank/DDBJ whole genome shotgun (WGS) entry which is preliminary data.</text>
</comment>
<feature type="transmembrane region" description="Helical" evidence="7">
    <location>
        <begin position="270"/>
        <end position="291"/>
    </location>
</feature>
<feature type="transmembrane region" description="Helical" evidence="7">
    <location>
        <begin position="166"/>
        <end position="194"/>
    </location>
</feature>
<comment type="similarity">
    <text evidence="7">Belongs to the TRAP transporter large permease family.</text>
</comment>
<feature type="transmembrane region" description="Helical" evidence="7">
    <location>
        <begin position="239"/>
        <end position="258"/>
    </location>
</feature>
<feature type="transmembrane region" description="Helical" evidence="7">
    <location>
        <begin position="46"/>
        <end position="64"/>
    </location>
</feature>
<comment type="subunit">
    <text evidence="7">The complex comprises the extracytoplasmic solute receptor protein and the two transmembrane proteins.</text>
</comment>
<name>A0A0C3EDN4_9VIBR</name>
<dbReference type="PANTHER" id="PTHR33362:SF5">
    <property type="entry name" value="C4-DICARBOXYLATE TRAP TRANSPORTER LARGE PERMEASE PROTEIN DCTM"/>
    <property type="match status" value="1"/>
</dbReference>
<evidence type="ECO:0000256" key="5">
    <source>
        <dbReference type="ARBA" id="ARBA00022989"/>
    </source>
</evidence>
<comment type="subcellular location">
    <subcellularLocation>
        <location evidence="1 7">Cell inner membrane</location>
        <topology evidence="1 7">Multi-pass membrane protein</topology>
    </subcellularLocation>
</comment>
<dbReference type="Pfam" id="PF06808">
    <property type="entry name" value="DctM"/>
    <property type="match status" value="1"/>
</dbReference>
<proteinExistence type="inferred from homology"/>
<dbReference type="STRING" id="50718.SU60_01975"/>
<dbReference type="InterPro" id="IPR004681">
    <property type="entry name" value="TRAP_DctM"/>
</dbReference>
<reference evidence="9 10" key="1">
    <citation type="submission" date="2015-01" db="EMBL/GenBank/DDBJ databases">
        <title>Draft genome of Vibrio mytili type strain CAIM 528.</title>
        <authorList>
            <person name="Gonzalez-Castillo A."/>
            <person name="Gomez-Gil B."/>
            <person name="Enciso-Ibarra J."/>
        </authorList>
    </citation>
    <scope>NUCLEOTIDE SEQUENCE [LARGE SCALE GENOMIC DNA]</scope>
    <source>
        <strain evidence="9 10">CAIM 528</strain>
    </source>
</reference>
<keyword evidence="4 7" id="KW-0812">Transmembrane</keyword>
<dbReference type="OrthoDB" id="8627919at2"/>
<evidence type="ECO:0000259" key="8">
    <source>
        <dbReference type="Pfam" id="PF06808"/>
    </source>
</evidence>
<feature type="transmembrane region" description="Helical" evidence="7">
    <location>
        <begin position="12"/>
        <end position="34"/>
    </location>
</feature>
<dbReference type="GO" id="GO:0022857">
    <property type="term" value="F:transmembrane transporter activity"/>
    <property type="evidence" value="ECO:0007669"/>
    <property type="project" value="UniProtKB-UniRule"/>
</dbReference>
<keyword evidence="10" id="KW-1185">Reference proteome</keyword>
<gene>
    <name evidence="9" type="ORF">SU60_01975</name>
</gene>
<accession>A0A0C3EDN4</accession>
<evidence type="ECO:0000256" key="3">
    <source>
        <dbReference type="ARBA" id="ARBA00022519"/>
    </source>
</evidence>
<evidence type="ECO:0000256" key="1">
    <source>
        <dbReference type="ARBA" id="ARBA00004429"/>
    </source>
</evidence>
<comment type="function">
    <text evidence="7">Part of the tripartite ATP-independent periplasmic (TRAP) transport system.</text>
</comment>
<evidence type="ECO:0000313" key="9">
    <source>
        <dbReference type="EMBL" id="KIN12558.1"/>
    </source>
</evidence>
<keyword evidence="2" id="KW-1003">Cell membrane</keyword>
<feature type="transmembrane region" description="Helical" evidence="7">
    <location>
        <begin position="142"/>
        <end position="160"/>
    </location>
</feature>
<feature type="transmembrane region" description="Helical" evidence="7">
    <location>
        <begin position="334"/>
        <end position="351"/>
    </location>
</feature>
<dbReference type="InterPro" id="IPR010656">
    <property type="entry name" value="DctM"/>
</dbReference>
<dbReference type="PIRSF" id="PIRSF006066">
    <property type="entry name" value="HI0050"/>
    <property type="match status" value="1"/>
</dbReference>
<evidence type="ECO:0000256" key="7">
    <source>
        <dbReference type="RuleBase" id="RU369079"/>
    </source>
</evidence>
<feature type="transmembrane region" description="Helical" evidence="7">
    <location>
        <begin position="311"/>
        <end position="329"/>
    </location>
</feature>
<dbReference type="PANTHER" id="PTHR33362">
    <property type="entry name" value="SIALIC ACID TRAP TRANSPORTER PERMEASE PROTEIN SIAT-RELATED"/>
    <property type="match status" value="1"/>
</dbReference>
<feature type="transmembrane region" description="Helical" evidence="7">
    <location>
        <begin position="84"/>
        <end position="106"/>
    </location>
</feature>
<organism evidence="9 10">
    <name type="scientific">Vibrio mytili</name>
    <dbReference type="NCBI Taxonomy" id="50718"/>
    <lineage>
        <taxon>Bacteria</taxon>
        <taxon>Pseudomonadati</taxon>
        <taxon>Pseudomonadota</taxon>
        <taxon>Gammaproteobacteria</taxon>
        <taxon>Vibrionales</taxon>
        <taxon>Vibrionaceae</taxon>
        <taxon>Vibrio</taxon>
    </lineage>
</organism>
<protein>
    <recommendedName>
        <fullName evidence="7">TRAP transporter large permease protein</fullName>
    </recommendedName>
</protein>
<feature type="transmembrane region" description="Helical" evidence="7">
    <location>
        <begin position="215"/>
        <end position="233"/>
    </location>
</feature>
<sequence>MPTAIVSLLMSFITLSVPIAVSIIIACAIGLYFFSNLPLILIPQRMFIGLDSFPLMAVPLFILAGNIMGQGGVSKRLVKFAKSLVGNIQGGLAMACVITSMIFAAVSGSSVATTYAVGAILLPAMILHGYPKQVATAIQASSANLGIVIPPSVPLIMYGVSTNTSIGQLFLAAIGPGLLMGAALIIMVIIWCWIGGYGKNDSVGRESFWASLKDAVLAILMPTIILGGIYGGIFTPTEASAVAVIYGLFLGLVVYKEITFKDIPDILKRSAMATTSVMLIIAAASLLSFLVSRSDIPQTLATFATDSFSTGIQFLLAVNLLLLLVGMFVETSAAILLLAPILTPIAVLYGIDPVHFGVVMVVNLAIGMFTPPLGVTLFAASQVANIPVEKVVKSTLIPLFTLICCLLVITIFPSITLMWVN</sequence>
<keyword evidence="6 7" id="KW-0472">Membrane</keyword>
<feature type="domain" description="TRAP C4-dicarboxylate transport system permease DctM subunit" evidence="8">
    <location>
        <begin position="8"/>
        <end position="414"/>
    </location>
</feature>
<keyword evidence="5 7" id="KW-1133">Transmembrane helix</keyword>
<evidence type="ECO:0000313" key="10">
    <source>
        <dbReference type="Proteomes" id="UP000031977"/>
    </source>
</evidence>
<dbReference type="NCBIfam" id="TIGR00786">
    <property type="entry name" value="dctM"/>
    <property type="match status" value="1"/>
</dbReference>
<dbReference type="EMBL" id="JXOK01000004">
    <property type="protein sequence ID" value="KIN12558.1"/>
    <property type="molecule type" value="Genomic_DNA"/>
</dbReference>
<keyword evidence="7" id="KW-0813">Transport</keyword>
<dbReference type="RefSeq" id="WP_041154066.1">
    <property type="nucleotide sequence ID" value="NZ_CBCRVP010000011.1"/>
</dbReference>
<dbReference type="GO" id="GO:0005886">
    <property type="term" value="C:plasma membrane"/>
    <property type="evidence" value="ECO:0007669"/>
    <property type="project" value="UniProtKB-SubCell"/>
</dbReference>
<dbReference type="AlphaFoldDB" id="A0A0C3EDN4"/>
<feature type="transmembrane region" description="Helical" evidence="7">
    <location>
        <begin position="396"/>
        <end position="420"/>
    </location>
</feature>